<keyword evidence="3" id="KW-1185">Reference proteome</keyword>
<dbReference type="InterPro" id="IPR038595">
    <property type="entry name" value="LOR_sf"/>
</dbReference>
<reference evidence="2" key="1">
    <citation type="submission" date="2016-03" db="EMBL/GenBank/DDBJ databases">
        <title>Mechanisms controlling the formation of the plant cell surface in tip-growing cells are functionally conserved among land plants.</title>
        <authorList>
            <person name="Honkanen S."/>
            <person name="Jones V.A."/>
            <person name="Morieri G."/>
            <person name="Champion C."/>
            <person name="Hetherington A.J."/>
            <person name="Kelly S."/>
            <person name="Saint-Marcoux D."/>
            <person name="Proust H."/>
            <person name="Prescott H."/>
            <person name="Dolan L."/>
        </authorList>
    </citation>
    <scope>NUCLEOTIDE SEQUENCE [LARGE SCALE GENOMIC DNA]</scope>
    <source>
        <tissue evidence="2">Whole gametophyte</tissue>
    </source>
</reference>
<organism evidence="2 3">
    <name type="scientific">Marchantia polymorpha subsp. ruderalis</name>
    <dbReference type="NCBI Taxonomy" id="1480154"/>
    <lineage>
        <taxon>Eukaryota</taxon>
        <taxon>Viridiplantae</taxon>
        <taxon>Streptophyta</taxon>
        <taxon>Embryophyta</taxon>
        <taxon>Marchantiophyta</taxon>
        <taxon>Marchantiopsida</taxon>
        <taxon>Marchantiidae</taxon>
        <taxon>Marchantiales</taxon>
        <taxon>Marchantiaceae</taxon>
        <taxon>Marchantia</taxon>
    </lineage>
</organism>
<dbReference type="Proteomes" id="UP000077202">
    <property type="component" value="Unassembled WGS sequence"/>
</dbReference>
<evidence type="ECO:0008006" key="4">
    <source>
        <dbReference type="Google" id="ProtNLM"/>
    </source>
</evidence>
<dbReference type="InterPro" id="IPR007612">
    <property type="entry name" value="LOR"/>
</dbReference>
<sequence length="274" mass="31080">MDEGIKRMASMESSAQLLIPVLRTKQSDPISTIVPSPLCCTLPTSYPRCLRANKMTNHVYHVINCILMIASAFKPPQASLLDSDIPAIVGPQYCFPQQVHLTVASHILEFNNGNFVITDDNGNTLFKLDDKRIHLRDRTVLRDASDSPVLSFRKKSITLHDTYQVYRGESGDELFTLKDKHMIDHHEQTYEIQLQADYEPTFEVKGDFARRNYQIIFQGTEIVAEVTKKHHFSATALTFGKNKYNVVVNPNVDQAFVAAIVTIMDAIYEDNNEM</sequence>
<dbReference type="SUPFAM" id="SSF54518">
    <property type="entry name" value="Tubby C-terminal domain-like"/>
    <property type="match status" value="1"/>
</dbReference>
<dbReference type="EMBL" id="LVLJ01002675">
    <property type="protein sequence ID" value="OAE24129.1"/>
    <property type="molecule type" value="Genomic_DNA"/>
</dbReference>
<dbReference type="PANTHER" id="PTHR31087:SF161">
    <property type="entry name" value="TUBBY C 2 FAMILY PROTEIN"/>
    <property type="match status" value="1"/>
</dbReference>
<dbReference type="PANTHER" id="PTHR31087">
    <property type="match status" value="1"/>
</dbReference>
<dbReference type="InterPro" id="IPR025659">
    <property type="entry name" value="Tubby-like_C"/>
</dbReference>
<evidence type="ECO:0000256" key="1">
    <source>
        <dbReference type="ARBA" id="ARBA00005437"/>
    </source>
</evidence>
<gene>
    <name evidence="2" type="ORF">AXG93_2752s1430</name>
</gene>
<comment type="caution">
    <text evidence="2">The sequence shown here is derived from an EMBL/GenBank/DDBJ whole genome shotgun (WGS) entry which is preliminary data.</text>
</comment>
<protein>
    <recommendedName>
        <fullName evidence="4">Tubby C-terminal domain-containing protein</fullName>
    </recommendedName>
</protein>
<accession>A0A176VTM1</accession>
<evidence type="ECO:0000313" key="3">
    <source>
        <dbReference type="Proteomes" id="UP000077202"/>
    </source>
</evidence>
<evidence type="ECO:0000313" key="2">
    <source>
        <dbReference type="EMBL" id="OAE24129.1"/>
    </source>
</evidence>
<comment type="similarity">
    <text evidence="1">Belongs to the LOR family.</text>
</comment>
<dbReference type="Pfam" id="PF04525">
    <property type="entry name" value="LOR"/>
    <property type="match status" value="1"/>
</dbReference>
<dbReference type="Gene3D" id="2.40.160.200">
    <property type="entry name" value="LURP1-related"/>
    <property type="match status" value="1"/>
</dbReference>
<proteinExistence type="inferred from homology"/>
<dbReference type="AlphaFoldDB" id="A0A176VTM1"/>
<name>A0A176VTM1_MARPO</name>